<comment type="cofactor">
    <cofactor evidence="8">
        <name>[4Fe-4S] cluster</name>
        <dbReference type="ChEBI" id="CHEBI:49883"/>
    </cofactor>
    <text evidence="8">Binds 1 [4Fe-4S] cluster. The cluster is coordinated with 3 cysteines and an exchangeable S-adenosyl-L-methionine.</text>
</comment>
<dbReference type="EMBL" id="PEBM01000015">
    <property type="protein sequence ID" value="PHV58544.1"/>
    <property type="molecule type" value="Genomic_DNA"/>
</dbReference>
<dbReference type="PANTHER" id="PTHR42836:SF1">
    <property type="entry name" value="7-CARBOXY-7-DEAZAGUANINE SYNTHASE"/>
    <property type="match status" value="1"/>
</dbReference>
<comment type="caution">
    <text evidence="10">The sequence shown here is derived from an EMBL/GenBank/DDBJ whole genome shotgun (WGS) entry which is preliminary data.</text>
</comment>
<dbReference type="InterPro" id="IPR017742">
    <property type="entry name" value="Deazaguanine_synth"/>
</dbReference>
<keyword evidence="7 8" id="KW-0456">Lyase</keyword>
<comment type="cofactor">
    <cofactor evidence="8">
        <name>S-adenosyl-L-methionine</name>
        <dbReference type="ChEBI" id="CHEBI:59789"/>
    </cofactor>
    <text evidence="8">Binds 1 S-adenosyl-L-methionine per subunit.</text>
</comment>
<dbReference type="HAMAP" id="MF_00917">
    <property type="entry name" value="QueE"/>
    <property type="match status" value="1"/>
</dbReference>
<feature type="binding site" evidence="8">
    <location>
        <position position="45"/>
    </location>
    <ligand>
        <name>[4Fe-4S] cluster</name>
        <dbReference type="ChEBI" id="CHEBI:49883"/>
        <note>4Fe-4S-S-AdoMet</note>
    </ligand>
</feature>
<keyword evidence="6 8" id="KW-0411">Iron-sulfur</keyword>
<dbReference type="Gene3D" id="3.20.20.70">
    <property type="entry name" value="Aldolase class I"/>
    <property type="match status" value="1"/>
</dbReference>
<evidence type="ECO:0000256" key="7">
    <source>
        <dbReference type="ARBA" id="ARBA00023239"/>
    </source>
</evidence>
<feature type="binding site" evidence="8">
    <location>
        <position position="42"/>
    </location>
    <ligand>
        <name>[4Fe-4S] cluster</name>
        <dbReference type="ChEBI" id="CHEBI:49883"/>
        <note>4Fe-4S-S-AdoMet</note>
    </ligand>
</feature>
<evidence type="ECO:0000313" key="10">
    <source>
        <dbReference type="EMBL" id="PHV58544.1"/>
    </source>
</evidence>
<comment type="function">
    <text evidence="8">Catalyzes the complex heterocyclic radical-mediated conversion of 6-carboxy-5,6,7,8-tetrahydropterin (CPH4) to 7-carboxy-7-deazaguanine (CDG), a step common to the biosynthetic pathways of all 7-deazapurine-containing compounds.</text>
</comment>
<dbReference type="GO" id="GO:0051539">
    <property type="term" value="F:4 iron, 4 sulfur cluster binding"/>
    <property type="evidence" value="ECO:0007669"/>
    <property type="project" value="UniProtKB-UniRule"/>
</dbReference>
<feature type="binding site" evidence="8">
    <location>
        <begin position="128"/>
        <end position="130"/>
    </location>
    <ligand>
        <name>S-adenosyl-L-methionine</name>
        <dbReference type="ChEBI" id="CHEBI:59789"/>
    </ligand>
</feature>
<evidence type="ECO:0000256" key="5">
    <source>
        <dbReference type="ARBA" id="ARBA00023004"/>
    </source>
</evidence>
<dbReference type="UniPathway" id="UPA00391"/>
<feature type="binding site" evidence="8">
    <location>
        <position position="34"/>
    </location>
    <ligand>
        <name>substrate</name>
    </ligand>
</feature>
<organism evidence="10 11">
    <name type="scientific">Streptococcus macedonicus</name>
    <name type="common">Streptococcus gallolyticus macedonicus</name>
    <dbReference type="NCBI Taxonomy" id="59310"/>
    <lineage>
        <taxon>Bacteria</taxon>
        <taxon>Bacillati</taxon>
        <taxon>Bacillota</taxon>
        <taxon>Bacilli</taxon>
        <taxon>Lactobacillales</taxon>
        <taxon>Streptococcaceae</taxon>
        <taxon>Streptococcus</taxon>
    </lineage>
</organism>
<dbReference type="Pfam" id="PF04055">
    <property type="entry name" value="Radical_SAM"/>
    <property type="match status" value="1"/>
</dbReference>
<dbReference type="NCBIfam" id="TIGR03365">
    <property type="entry name" value="Bsubt_queE"/>
    <property type="match status" value="1"/>
</dbReference>
<keyword evidence="8" id="KW-0671">Queuosine biosynthesis</keyword>
<dbReference type="AlphaFoldDB" id="A0A2G3NYA5"/>
<dbReference type="PROSITE" id="PS51918">
    <property type="entry name" value="RADICAL_SAM"/>
    <property type="match status" value="1"/>
</dbReference>
<dbReference type="InterPro" id="IPR058240">
    <property type="entry name" value="rSAM_sf"/>
</dbReference>
<dbReference type="SUPFAM" id="SSF102114">
    <property type="entry name" value="Radical SAM enzymes"/>
    <property type="match status" value="1"/>
</dbReference>
<evidence type="ECO:0000256" key="3">
    <source>
        <dbReference type="ARBA" id="ARBA00022723"/>
    </source>
</evidence>
<keyword evidence="2 8" id="KW-0949">S-adenosyl-L-methionine</keyword>
<evidence type="ECO:0000259" key="9">
    <source>
        <dbReference type="PROSITE" id="PS51918"/>
    </source>
</evidence>
<evidence type="ECO:0000313" key="11">
    <source>
        <dbReference type="Proteomes" id="UP000222913"/>
    </source>
</evidence>
<protein>
    <recommendedName>
        <fullName evidence="8">7-carboxy-7-deazaguanine synthase</fullName>
        <shortName evidence="8">CDG synthase</shortName>
        <ecNumber evidence="8">4.3.99.3</ecNumber>
    </recommendedName>
    <alternativeName>
        <fullName evidence="8">Queuosine biosynthesis protein QueE</fullName>
    </alternativeName>
</protein>
<dbReference type="InterPro" id="IPR007197">
    <property type="entry name" value="rSAM"/>
</dbReference>
<dbReference type="SFLD" id="SFLDS00029">
    <property type="entry name" value="Radical_SAM"/>
    <property type="match status" value="1"/>
</dbReference>
<dbReference type="InterPro" id="IPR013785">
    <property type="entry name" value="Aldolase_TIM"/>
</dbReference>
<comment type="pathway">
    <text evidence="8">Purine metabolism; 7-cyano-7-deazaguanine biosynthesis.</text>
</comment>
<feature type="binding site" evidence="8">
    <location>
        <begin position="44"/>
        <end position="46"/>
    </location>
    <ligand>
        <name>S-adenosyl-L-methionine</name>
        <dbReference type="ChEBI" id="CHEBI:59789"/>
    </ligand>
</feature>
<evidence type="ECO:0000256" key="8">
    <source>
        <dbReference type="HAMAP-Rule" id="MF_00917"/>
    </source>
</evidence>
<dbReference type="GO" id="GO:0000287">
    <property type="term" value="F:magnesium ion binding"/>
    <property type="evidence" value="ECO:0007669"/>
    <property type="project" value="UniProtKB-UniRule"/>
</dbReference>
<comment type="catalytic activity">
    <reaction evidence="8">
        <text>6-carboxy-5,6,7,8-tetrahydropterin + H(+) = 7-carboxy-7-carbaguanine + NH4(+)</text>
        <dbReference type="Rhea" id="RHEA:27974"/>
        <dbReference type="ChEBI" id="CHEBI:15378"/>
        <dbReference type="ChEBI" id="CHEBI:28938"/>
        <dbReference type="ChEBI" id="CHEBI:61032"/>
        <dbReference type="ChEBI" id="CHEBI:61036"/>
        <dbReference type="EC" id="4.3.99.3"/>
    </reaction>
</comment>
<name>A0A2G3NYA5_STRMC</name>
<dbReference type="GO" id="GO:0008616">
    <property type="term" value="P:tRNA queuosine(34) biosynthetic process"/>
    <property type="evidence" value="ECO:0007669"/>
    <property type="project" value="UniProtKB-UniRule"/>
</dbReference>
<reference evidence="10 11" key="1">
    <citation type="submission" date="2017-10" db="EMBL/GenBank/DDBJ databases">
        <title>Whole-genome sequence of three Streptococcus macedonicus strains isolated from Italian cheeses of the Veneto region.</title>
        <authorList>
            <person name="Treu L."/>
            <person name="De Diego-Diaz B."/>
            <person name="Papadimitriou K."/>
            <person name="Tsakalidou E."/>
            <person name="Corich V."/>
            <person name="Giacomini A."/>
        </authorList>
    </citation>
    <scope>NUCLEOTIDE SEQUENCE [LARGE SCALE GENOMIC DNA]</scope>
    <source>
        <strain evidence="10 11">27MV</strain>
    </source>
</reference>
<dbReference type="InterPro" id="IPR024924">
    <property type="entry name" value="7-CO-7-deazaguanine_synth-like"/>
</dbReference>
<evidence type="ECO:0000256" key="1">
    <source>
        <dbReference type="ARBA" id="ARBA00022485"/>
    </source>
</evidence>
<dbReference type="PANTHER" id="PTHR42836">
    <property type="entry name" value="7-CARBOXY-7-DEAZAGUANINE SYNTHASE"/>
    <property type="match status" value="1"/>
</dbReference>
<comment type="subunit">
    <text evidence="8">Homodimer.</text>
</comment>
<evidence type="ECO:0000256" key="6">
    <source>
        <dbReference type="ARBA" id="ARBA00023014"/>
    </source>
</evidence>
<feature type="binding site" evidence="8">
    <location>
        <position position="81"/>
    </location>
    <ligand>
        <name>substrate</name>
    </ligand>
</feature>
<keyword evidence="4 8" id="KW-0460">Magnesium</keyword>
<dbReference type="PIRSF" id="PIRSF000370">
    <property type="entry name" value="QueE"/>
    <property type="match status" value="1"/>
</dbReference>
<dbReference type="EC" id="4.3.99.3" evidence="8"/>
<sequence>MMTKRQLTLPILEIFGPTFQGEGREIGQKTMFVRTGGCDYHCDWCDSAFTWDGSEKPKRMTVDEVIEQLDQLGTYNHVTLSGGNPCLLANNMAELVAKLKALGVTLAIETQGSRWQTWLKDIDQVTLSPKPPSSKMTVNFETLDFIVSQLKKDQMTFKIPVFDDADLAFAKMIQKRYQPDVLYLSAGNPEPHANGNIVEHQLDRLRQLWETVAADPEWQSVRVLPQLHTLLYDNQRGV</sequence>
<accession>A0A2G3NYA5</accession>
<dbReference type="SFLD" id="SFLDF00300">
    <property type="entry name" value="7-carboxy-7-deazaguanine_synth"/>
    <property type="match status" value="1"/>
</dbReference>
<evidence type="ECO:0000256" key="4">
    <source>
        <dbReference type="ARBA" id="ARBA00022842"/>
    </source>
</evidence>
<gene>
    <name evidence="8 10" type="primary">queE</name>
    <name evidence="10" type="ORF">CS010_01595</name>
</gene>
<dbReference type="GO" id="GO:1904047">
    <property type="term" value="F:S-adenosyl-L-methionine binding"/>
    <property type="evidence" value="ECO:0007669"/>
    <property type="project" value="UniProtKB-UniRule"/>
</dbReference>
<feature type="binding site" evidence="8">
    <location>
        <begin position="19"/>
        <end position="21"/>
    </location>
    <ligand>
        <name>substrate</name>
    </ligand>
</feature>
<comment type="cofactor">
    <cofactor evidence="8">
        <name>Mg(2+)</name>
        <dbReference type="ChEBI" id="CHEBI:18420"/>
    </cofactor>
</comment>
<dbReference type="GO" id="GO:0016840">
    <property type="term" value="F:carbon-nitrogen lyase activity"/>
    <property type="evidence" value="ECO:0007669"/>
    <property type="project" value="UniProtKB-UniRule"/>
</dbReference>
<evidence type="ECO:0000256" key="2">
    <source>
        <dbReference type="ARBA" id="ARBA00022691"/>
    </source>
</evidence>
<feature type="binding site" evidence="8">
    <location>
        <position position="83"/>
    </location>
    <ligand>
        <name>S-adenosyl-L-methionine</name>
        <dbReference type="ChEBI" id="CHEBI:59789"/>
    </ligand>
</feature>
<keyword evidence="3 8" id="KW-0479">Metal-binding</keyword>
<comment type="caution">
    <text evidence="8">Lacks conserved residue(s) required for the propagation of feature annotation.</text>
</comment>
<proteinExistence type="inferred from homology"/>
<keyword evidence="1 8" id="KW-0004">4Fe-4S</keyword>
<dbReference type="Proteomes" id="UP000222913">
    <property type="component" value="Unassembled WGS sequence"/>
</dbReference>
<feature type="binding site" evidence="8">
    <location>
        <position position="47"/>
    </location>
    <ligand>
        <name>Mg(2+)</name>
        <dbReference type="ChEBI" id="CHEBI:18420"/>
    </ligand>
</feature>
<feature type="domain" description="Radical SAM core" evidence="9">
    <location>
        <begin position="25"/>
        <end position="236"/>
    </location>
</feature>
<keyword evidence="5 8" id="KW-0408">Iron</keyword>
<comment type="similarity">
    <text evidence="8">Belongs to the radical SAM superfamily. 7-carboxy-7-deazaguanine synthase family.</text>
</comment>
<feature type="binding site" evidence="8">
    <location>
        <position position="38"/>
    </location>
    <ligand>
        <name>[4Fe-4S] cluster</name>
        <dbReference type="ChEBI" id="CHEBI:49883"/>
        <note>4Fe-4S-S-AdoMet</note>
    </ligand>
</feature>